<reference evidence="3" key="1">
    <citation type="journal article" date="2015" name="Proc. Natl. Acad. Sci. U.S.A.">
        <title>Genome sequence of the Asian Tiger mosquito, Aedes albopictus, reveals insights into its biology, genetics, and evolution.</title>
        <authorList>
            <person name="Chen X.G."/>
            <person name="Jiang X."/>
            <person name="Gu J."/>
            <person name="Xu M."/>
            <person name="Wu Y."/>
            <person name="Deng Y."/>
            <person name="Zhang C."/>
            <person name="Bonizzoni M."/>
            <person name="Dermauw W."/>
            <person name="Vontas J."/>
            <person name="Armbruster P."/>
            <person name="Huang X."/>
            <person name="Yang Y."/>
            <person name="Zhang H."/>
            <person name="He W."/>
            <person name="Peng H."/>
            <person name="Liu Y."/>
            <person name="Wu K."/>
            <person name="Chen J."/>
            <person name="Lirakis M."/>
            <person name="Topalis P."/>
            <person name="Van Leeuwen T."/>
            <person name="Hall A.B."/>
            <person name="Jiang X."/>
            <person name="Thorpe C."/>
            <person name="Mueller R.L."/>
            <person name="Sun C."/>
            <person name="Waterhouse R.M."/>
            <person name="Yan G."/>
            <person name="Tu Z.J."/>
            <person name="Fang X."/>
            <person name="James A.A."/>
        </authorList>
    </citation>
    <scope>NUCLEOTIDE SEQUENCE [LARGE SCALE GENOMIC DNA]</scope>
    <source>
        <strain evidence="3">Foshan</strain>
    </source>
</reference>
<dbReference type="RefSeq" id="XP_062703058.1">
    <property type="nucleotide sequence ID" value="XM_062847074.1"/>
</dbReference>
<dbReference type="InterPro" id="IPR036047">
    <property type="entry name" value="F-box-like_dom_sf"/>
</dbReference>
<dbReference type="Gene3D" id="1.20.1280.50">
    <property type="match status" value="1"/>
</dbReference>
<dbReference type="InterPro" id="IPR001810">
    <property type="entry name" value="F-box_dom"/>
</dbReference>
<dbReference type="EnsemblMetazoa" id="AALFPA23_022640.R33584">
    <property type="protein sequence ID" value="AALFPA23_022640.P33584"/>
    <property type="gene ID" value="AALFPA23_022640"/>
</dbReference>
<dbReference type="SUPFAM" id="SSF81383">
    <property type="entry name" value="F-box domain"/>
    <property type="match status" value="1"/>
</dbReference>
<evidence type="ECO:0000313" key="3">
    <source>
        <dbReference type="Proteomes" id="UP000069940"/>
    </source>
</evidence>
<reference evidence="2" key="2">
    <citation type="submission" date="2025-05" db="UniProtKB">
        <authorList>
            <consortium name="EnsemblMetazoa"/>
        </authorList>
    </citation>
    <scope>IDENTIFICATION</scope>
    <source>
        <strain evidence="2">Foshan</strain>
    </source>
</reference>
<dbReference type="RefSeq" id="XP_062703059.1">
    <property type="nucleotide sequence ID" value="XM_062847075.1"/>
</dbReference>
<sequence length="520" mass="59580">MESTTSSIESVTLEYNSAINNELFPIQGLPEEVLEQIFSFLPFLDRKSASLVCTTWERLAFSPGFLRKVALKIGPPGNFIHKSNRRYRNILLNRHVYSNFPFQYVLEILDRFATDVESFQCKGHLGSEQVCMVLSRLSNLQQLIVGLDFRDWHTIPPFLQVQTPGPLNNELQIESLNVPNVTHLSISFTNSKDAMDSMAVLQRLAPQLKNVDLYSTELFIPLEQLQFPKAEVLKIGENLSVTQNGRDLRTFFAGFKLLKEVRLDCVVEEIGIDLITKACSGIELFEFKVPRFNSIPFHLLECLKYLKTLGLGPVYEVPANSPICNPLVSVKNLSMELFECEESCIERLRHLLPNVIAMDVTLSIFPDDDWTFETGLKHICRNFRELQRLVIDDLTYRNGTLSSLLDLEQLDQLEDLTFKGIDTQIGNMPTNPLLKRFVIHHPDWLSDEDLLELARKYPNLRYLELGLGRRVSSEGIAAFKSQLVNCVVHCVPDPTGCWDPIYKNYIDELLLLNRNWFPRP</sequence>
<accession>A0ABM1ZXT5</accession>
<dbReference type="Proteomes" id="UP000069940">
    <property type="component" value="Unassembled WGS sequence"/>
</dbReference>
<name>A0ABM1ZXT5_AEDAL</name>
<dbReference type="Gene3D" id="3.80.10.10">
    <property type="entry name" value="Ribonuclease Inhibitor"/>
    <property type="match status" value="1"/>
</dbReference>
<proteinExistence type="predicted"/>
<keyword evidence="3" id="KW-1185">Reference proteome</keyword>
<dbReference type="EnsemblMetazoa" id="AALFPA23_022640.R33583">
    <property type="protein sequence ID" value="AALFPA23_022640.P33583"/>
    <property type="gene ID" value="AALFPA23_022640"/>
</dbReference>
<dbReference type="SMART" id="SM00256">
    <property type="entry name" value="FBOX"/>
    <property type="match status" value="1"/>
</dbReference>
<evidence type="ECO:0000259" key="1">
    <source>
        <dbReference type="PROSITE" id="PS50181"/>
    </source>
</evidence>
<dbReference type="PROSITE" id="PS50181">
    <property type="entry name" value="FBOX"/>
    <property type="match status" value="1"/>
</dbReference>
<dbReference type="InterPro" id="IPR032675">
    <property type="entry name" value="LRR_dom_sf"/>
</dbReference>
<dbReference type="PANTHER" id="PTHR16134">
    <property type="entry name" value="F-BOX/TPR REPEAT PROTEIN POF3"/>
    <property type="match status" value="1"/>
</dbReference>
<protein>
    <recommendedName>
        <fullName evidence="1">F-box domain-containing protein</fullName>
    </recommendedName>
</protein>
<dbReference type="GeneID" id="109623197"/>
<dbReference type="SUPFAM" id="SSF52047">
    <property type="entry name" value="RNI-like"/>
    <property type="match status" value="1"/>
</dbReference>
<evidence type="ECO:0000313" key="2">
    <source>
        <dbReference type="EnsemblMetazoa" id="AALFPA23_022640.P33584"/>
    </source>
</evidence>
<feature type="domain" description="F-box" evidence="1">
    <location>
        <begin position="23"/>
        <end position="69"/>
    </location>
</feature>
<organism evidence="2 3">
    <name type="scientific">Aedes albopictus</name>
    <name type="common">Asian tiger mosquito</name>
    <name type="synonym">Stegomyia albopicta</name>
    <dbReference type="NCBI Taxonomy" id="7160"/>
    <lineage>
        <taxon>Eukaryota</taxon>
        <taxon>Metazoa</taxon>
        <taxon>Ecdysozoa</taxon>
        <taxon>Arthropoda</taxon>
        <taxon>Hexapoda</taxon>
        <taxon>Insecta</taxon>
        <taxon>Pterygota</taxon>
        <taxon>Neoptera</taxon>
        <taxon>Endopterygota</taxon>
        <taxon>Diptera</taxon>
        <taxon>Nematocera</taxon>
        <taxon>Culicoidea</taxon>
        <taxon>Culicidae</taxon>
        <taxon>Culicinae</taxon>
        <taxon>Aedini</taxon>
        <taxon>Aedes</taxon>
        <taxon>Stegomyia</taxon>
    </lineage>
</organism>
<dbReference type="Pfam" id="PF12937">
    <property type="entry name" value="F-box-like"/>
    <property type="match status" value="1"/>
</dbReference>
<dbReference type="PANTHER" id="PTHR16134:SF119">
    <property type="entry name" value="AT02038P-RELATED"/>
    <property type="match status" value="1"/>
</dbReference>